<dbReference type="AlphaFoldDB" id="A0A1G1VS66"/>
<dbReference type="GO" id="GO:0005737">
    <property type="term" value="C:cytoplasm"/>
    <property type="evidence" value="ECO:0007669"/>
    <property type="project" value="UniProtKB-SubCell"/>
</dbReference>
<reference evidence="5 6" key="1">
    <citation type="journal article" date="2016" name="Nat. Commun.">
        <title>Thousands of microbial genomes shed light on interconnected biogeochemical processes in an aquifer system.</title>
        <authorList>
            <person name="Anantharaman K."/>
            <person name="Brown C.T."/>
            <person name="Hug L.A."/>
            <person name="Sharon I."/>
            <person name="Castelle C.J."/>
            <person name="Probst A.J."/>
            <person name="Thomas B.C."/>
            <person name="Singh A."/>
            <person name="Wilkins M.J."/>
            <person name="Karaoz U."/>
            <person name="Brodie E.L."/>
            <person name="Williams K.H."/>
            <person name="Hubbard S.S."/>
            <person name="Banfield J.F."/>
        </authorList>
    </citation>
    <scope>NUCLEOTIDE SEQUENCE [LARGE SCALE GENOMIC DNA]</scope>
</reference>
<dbReference type="InterPro" id="IPR036191">
    <property type="entry name" value="RRF_sf"/>
</dbReference>
<gene>
    <name evidence="3" type="primary">frr</name>
    <name evidence="5" type="ORF">A2786_01855</name>
</gene>
<evidence type="ECO:0000256" key="1">
    <source>
        <dbReference type="ARBA" id="ARBA00005912"/>
    </source>
</evidence>
<evidence type="ECO:0000259" key="4">
    <source>
        <dbReference type="Pfam" id="PF01765"/>
    </source>
</evidence>
<dbReference type="SUPFAM" id="SSF55194">
    <property type="entry name" value="Ribosome recycling factor, RRF"/>
    <property type="match status" value="1"/>
</dbReference>
<dbReference type="PANTHER" id="PTHR20982:SF3">
    <property type="entry name" value="MITOCHONDRIAL RIBOSOME RECYCLING FACTOR PSEUDO 1"/>
    <property type="match status" value="1"/>
</dbReference>
<protein>
    <recommendedName>
        <fullName evidence="3">Ribosome-recycling factor</fullName>
        <shortName evidence="3">RRF</shortName>
    </recommendedName>
    <alternativeName>
        <fullName evidence="3">Ribosome-releasing factor</fullName>
    </alternativeName>
</protein>
<dbReference type="Gene3D" id="3.30.1360.40">
    <property type="match status" value="1"/>
</dbReference>
<dbReference type="GO" id="GO:0006415">
    <property type="term" value="P:translational termination"/>
    <property type="evidence" value="ECO:0007669"/>
    <property type="project" value="UniProtKB-UniRule"/>
</dbReference>
<comment type="function">
    <text evidence="3">Responsible for the release of ribosomes from messenger RNA at the termination of protein biosynthesis. May increase the efficiency of translation by recycling ribosomes from one round of translation to another.</text>
</comment>
<dbReference type="HAMAP" id="MF_00040">
    <property type="entry name" value="RRF"/>
    <property type="match status" value="1"/>
</dbReference>
<comment type="subcellular location">
    <subcellularLocation>
        <location evidence="3">Cytoplasm</location>
    </subcellularLocation>
</comment>
<dbReference type="GO" id="GO:0043023">
    <property type="term" value="F:ribosomal large subunit binding"/>
    <property type="evidence" value="ECO:0007669"/>
    <property type="project" value="TreeGrafter"/>
</dbReference>
<keyword evidence="3" id="KW-0963">Cytoplasm</keyword>
<dbReference type="EMBL" id="MHCJ01000003">
    <property type="protein sequence ID" value="OGY18243.1"/>
    <property type="molecule type" value="Genomic_DNA"/>
</dbReference>
<evidence type="ECO:0000256" key="3">
    <source>
        <dbReference type="HAMAP-Rule" id="MF_00040"/>
    </source>
</evidence>
<sequence length="185" mass="20864">MDDPLLVQARNDMEAVLDVVREDLSTVKTGRAKPALVEHIEVLAYNTKMPLIELATISAPDPHLLVIQPWDETVLENIAKAIATSDLHLNPVVDQSLIRIQIPSLTEERREELVKLVHQKLESGRVLLRQVRQDVKKKLEGMKGQPGVSEDDTHRQLENLEKATEEFMGKIVTLGEEKEGELRTV</sequence>
<dbReference type="InterPro" id="IPR002661">
    <property type="entry name" value="Ribosome_recyc_fac"/>
</dbReference>
<dbReference type="Gene3D" id="1.10.132.20">
    <property type="entry name" value="Ribosome-recycling factor"/>
    <property type="match status" value="1"/>
</dbReference>
<accession>A0A1G1VS66</accession>
<comment type="caution">
    <text evidence="5">The sequence shown here is derived from an EMBL/GenBank/DDBJ whole genome shotgun (WGS) entry which is preliminary data.</text>
</comment>
<dbReference type="Pfam" id="PF01765">
    <property type="entry name" value="RRF"/>
    <property type="match status" value="1"/>
</dbReference>
<dbReference type="PANTHER" id="PTHR20982">
    <property type="entry name" value="RIBOSOME RECYCLING FACTOR"/>
    <property type="match status" value="1"/>
</dbReference>
<evidence type="ECO:0000313" key="6">
    <source>
        <dbReference type="Proteomes" id="UP000179233"/>
    </source>
</evidence>
<evidence type="ECO:0000313" key="5">
    <source>
        <dbReference type="EMBL" id="OGY18243.1"/>
    </source>
</evidence>
<dbReference type="InterPro" id="IPR023584">
    <property type="entry name" value="Ribosome_recyc_fac_dom"/>
</dbReference>
<proteinExistence type="inferred from homology"/>
<evidence type="ECO:0000256" key="2">
    <source>
        <dbReference type="ARBA" id="ARBA00022917"/>
    </source>
</evidence>
<keyword evidence="2 3" id="KW-0648">Protein biosynthesis</keyword>
<dbReference type="NCBIfam" id="TIGR00496">
    <property type="entry name" value="frr"/>
    <property type="match status" value="1"/>
</dbReference>
<name>A0A1G1VS66_9BACT</name>
<dbReference type="Proteomes" id="UP000179233">
    <property type="component" value="Unassembled WGS sequence"/>
</dbReference>
<dbReference type="FunFam" id="3.30.1360.40:FF:000001">
    <property type="entry name" value="Ribosome-recycling factor"/>
    <property type="match status" value="1"/>
</dbReference>
<feature type="domain" description="Ribosome recycling factor" evidence="4">
    <location>
        <begin position="21"/>
        <end position="182"/>
    </location>
</feature>
<comment type="similarity">
    <text evidence="1 3">Belongs to the RRF family.</text>
</comment>
<organism evidence="5 6">
    <name type="scientific">Candidatus Chisholmbacteria bacterium RIFCSPHIGHO2_01_FULL_52_32</name>
    <dbReference type="NCBI Taxonomy" id="1797591"/>
    <lineage>
        <taxon>Bacteria</taxon>
        <taxon>Candidatus Chisholmiibacteriota</taxon>
    </lineage>
</organism>